<protein>
    <recommendedName>
        <fullName evidence="11">C2H2-type domain-containing protein</fullName>
    </recommendedName>
</protein>
<dbReference type="PROSITE" id="PS00028">
    <property type="entry name" value="ZINC_FINGER_C2H2_1"/>
    <property type="match status" value="2"/>
</dbReference>
<feature type="region of interest" description="Disordered" evidence="10">
    <location>
        <begin position="134"/>
        <end position="182"/>
    </location>
</feature>
<keyword evidence="7" id="KW-0804">Transcription</keyword>
<evidence type="ECO:0000256" key="1">
    <source>
        <dbReference type="ARBA" id="ARBA00004123"/>
    </source>
</evidence>
<keyword evidence="3" id="KW-0677">Repeat</keyword>
<evidence type="ECO:0000313" key="12">
    <source>
        <dbReference type="EMBL" id="KAG6516929.1"/>
    </source>
</evidence>
<dbReference type="GO" id="GO:0005634">
    <property type="term" value="C:nucleus"/>
    <property type="evidence" value="ECO:0007669"/>
    <property type="project" value="UniProtKB-SubCell"/>
</dbReference>
<proteinExistence type="predicted"/>
<dbReference type="SMART" id="SM00355">
    <property type="entry name" value="ZnF_C2H2"/>
    <property type="match status" value="2"/>
</dbReference>
<evidence type="ECO:0000256" key="7">
    <source>
        <dbReference type="ARBA" id="ARBA00023163"/>
    </source>
</evidence>
<keyword evidence="5" id="KW-0862">Zinc</keyword>
<comment type="subcellular location">
    <subcellularLocation>
        <location evidence="1">Nucleus</location>
    </subcellularLocation>
</comment>
<keyword evidence="6" id="KW-0805">Transcription regulation</keyword>
<accession>A0A8J5H5F4</accession>
<keyword evidence="2" id="KW-0479">Metal-binding</keyword>
<feature type="region of interest" description="Disordered" evidence="10">
    <location>
        <begin position="57"/>
        <end position="85"/>
    </location>
</feature>
<dbReference type="EMBL" id="JACMSC010000006">
    <property type="protein sequence ID" value="KAG6516929.1"/>
    <property type="molecule type" value="Genomic_DNA"/>
</dbReference>
<dbReference type="PROSITE" id="PS50157">
    <property type="entry name" value="ZINC_FINGER_C2H2_2"/>
    <property type="match status" value="2"/>
</dbReference>
<evidence type="ECO:0000313" key="13">
    <source>
        <dbReference type="Proteomes" id="UP000734854"/>
    </source>
</evidence>
<dbReference type="InterPro" id="IPR013087">
    <property type="entry name" value="Znf_C2H2_type"/>
</dbReference>
<organism evidence="12 13">
    <name type="scientific">Zingiber officinale</name>
    <name type="common">Ginger</name>
    <name type="synonym">Amomum zingiber</name>
    <dbReference type="NCBI Taxonomy" id="94328"/>
    <lineage>
        <taxon>Eukaryota</taxon>
        <taxon>Viridiplantae</taxon>
        <taxon>Streptophyta</taxon>
        <taxon>Embryophyta</taxon>
        <taxon>Tracheophyta</taxon>
        <taxon>Spermatophyta</taxon>
        <taxon>Magnoliopsida</taxon>
        <taxon>Liliopsida</taxon>
        <taxon>Zingiberales</taxon>
        <taxon>Zingiberaceae</taxon>
        <taxon>Zingiber</taxon>
    </lineage>
</organism>
<sequence>MASLSCDCHDWIGVYSTLAYPYVELRGELRNGGMESVEEGGGDHNCSNEEQFAAAASAVARGKRTKRQRLAPGPASPAEASSSAEEDEDMANCLILLAQGGASRTPGAAKVAAAADAYRCKTCDKTFASFQALGGHRTSHKKPKTAAPLLDHEKKPAAEDETDGPSIAADAPIPKPVTTTSSSNDEILAAASAKQRVHECSVCGSEFSSGQALGGHMRRHRPLPPEVKKEKNIFLLDLNLPAPADDDDSQIAMAFPFETRRPPLIFSTSSLVDCHY</sequence>
<reference evidence="12 13" key="1">
    <citation type="submission" date="2020-08" db="EMBL/GenBank/DDBJ databases">
        <title>Plant Genome Project.</title>
        <authorList>
            <person name="Zhang R.-G."/>
        </authorList>
    </citation>
    <scope>NUCLEOTIDE SEQUENCE [LARGE SCALE GENOMIC DNA]</scope>
    <source>
        <tissue evidence="12">Rhizome</tissue>
    </source>
</reference>
<dbReference type="SUPFAM" id="SSF57667">
    <property type="entry name" value="beta-beta-alpha zinc fingers"/>
    <property type="match status" value="1"/>
</dbReference>
<evidence type="ECO:0000256" key="8">
    <source>
        <dbReference type="ARBA" id="ARBA00023242"/>
    </source>
</evidence>
<dbReference type="AlphaFoldDB" id="A0A8J5H5F4"/>
<keyword evidence="4 9" id="KW-0863">Zinc-finger</keyword>
<evidence type="ECO:0000256" key="6">
    <source>
        <dbReference type="ARBA" id="ARBA00023015"/>
    </source>
</evidence>
<dbReference type="Proteomes" id="UP000734854">
    <property type="component" value="Unassembled WGS sequence"/>
</dbReference>
<keyword evidence="13" id="KW-1185">Reference proteome</keyword>
<dbReference type="PANTHER" id="PTHR26374:SF466">
    <property type="entry name" value="OS09G0122000 PROTEIN"/>
    <property type="match status" value="1"/>
</dbReference>
<feature type="domain" description="C2H2-type" evidence="11">
    <location>
        <begin position="118"/>
        <end position="145"/>
    </location>
</feature>
<evidence type="ECO:0000256" key="3">
    <source>
        <dbReference type="ARBA" id="ARBA00022737"/>
    </source>
</evidence>
<dbReference type="Pfam" id="PF13912">
    <property type="entry name" value="zf-C2H2_6"/>
    <property type="match status" value="2"/>
</dbReference>
<dbReference type="InterPro" id="IPR036236">
    <property type="entry name" value="Znf_C2H2_sf"/>
</dbReference>
<name>A0A8J5H5F4_ZINOF</name>
<dbReference type="GO" id="GO:0008270">
    <property type="term" value="F:zinc ion binding"/>
    <property type="evidence" value="ECO:0007669"/>
    <property type="project" value="UniProtKB-KW"/>
</dbReference>
<comment type="caution">
    <text evidence="12">The sequence shown here is derived from an EMBL/GenBank/DDBJ whole genome shotgun (WGS) entry which is preliminary data.</text>
</comment>
<evidence type="ECO:0000256" key="5">
    <source>
        <dbReference type="ARBA" id="ARBA00022833"/>
    </source>
</evidence>
<keyword evidence="8" id="KW-0539">Nucleus</keyword>
<evidence type="ECO:0000256" key="2">
    <source>
        <dbReference type="ARBA" id="ARBA00022723"/>
    </source>
</evidence>
<evidence type="ECO:0000259" key="11">
    <source>
        <dbReference type="PROSITE" id="PS50157"/>
    </source>
</evidence>
<feature type="domain" description="C2H2-type" evidence="11">
    <location>
        <begin position="198"/>
        <end position="225"/>
    </location>
</feature>
<dbReference type="Gene3D" id="3.30.160.60">
    <property type="entry name" value="Classic Zinc Finger"/>
    <property type="match status" value="1"/>
</dbReference>
<gene>
    <name evidence="12" type="ORF">ZIOFF_020304</name>
</gene>
<evidence type="ECO:0000256" key="9">
    <source>
        <dbReference type="PROSITE-ProRule" id="PRU00042"/>
    </source>
</evidence>
<evidence type="ECO:0000256" key="4">
    <source>
        <dbReference type="ARBA" id="ARBA00022771"/>
    </source>
</evidence>
<dbReference type="PANTHER" id="PTHR26374">
    <property type="entry name" value="ZINC FINGER PROTEIN ZAT5"/>
    <property type="match status" value="1"/>
</dbReference>
<evidence type="ECO:0000256" key="10">
    <source>
        <dbReference type="SAM" id="MobiDB-lite"/>
    </source>
</evidence>